<protein>
    <recommendedName>
        <fullName evidence="3">VCBS repeat-containing protein</fullName>
    </recommendedName>
</protein>
<dbReference type="RefSeq" id="WP_137012137.1">
    <property type="nucleotide sequence ID" value="NZ_SZPX01000002.1"/>
</dbReference>
<dbReference type="AlphaFoldDB" id="A0A4U2Z876"/>
<gene>
    <name evidence="1" type="ORF">FCU45_02955</name>
</gene>
<comment type="caution">
    <text evidence="1">The sequence shown here is derived from an EMBL/GenBank/DDBJ whole genome shotgun (WGS) entry which is preliminary data.</text>
</comment>
<name>A0A4U2Z876_9BACT</name>
<proteinExistence type="predicted"/>
<dbReference type="PANTHER" id="PTHR39431">
    <property type="entry name" value="FRPA/C-RELATED PROTEIN"/>
    <property type="match status" value="1"/>
</dbReference>
<dbReference type="OrthoDB" id="9773411at2"/>
<evidence type="ECO:0000313" key="1">
    <source>
        <dbReference type="EMBL" id="TKI70264.1"/>
    </source>
</evidence>
<dbReference type="EMBL" id="SZPX01000002">
    <property type="protein sequence ID" value="TKI70264.1"/>
    <property type="molecule type" value="Genomic_DNA"/>
</dbReference>
<organism evidence="1 2">
    <name type="scientific">Sulfurimonas crateris</name>
    <dbReference type="NCBI Taxonomy" id="2574727"/>
    <lineage>
        <taxon>Bacteria</taxon>
        <taxon>Pseudomonadati</taxon>
        <taxon>Campylobacterota</taxon>
        <taxon>Epsilonproteobacteria</taxon>
        <taxon>Campylobacterales</taxon>
        <taxon>Sulfurimonadaceae</taxon>
        <taxon>Sulfurimonas</taxon>
    </lineage>
</organism>
<accession>A0A4U2Z876</accession>
<reference evidence="1 2" key="1">
    <citation type="submission" date="2019-04" db="EMBL/GenBank/DDBJ databases">
        <title>Sulfurimonas crateris sp. nov. a facultative anaerobic sulfur-oxidizing chemolithautotrophic bacterium isolated from a terrestrial mud vulcano.</title>
        <authorList>
            <person name="Ratnikova N.M."/>
            <person name="Slobodkin A.I."/>
            <person name="Merkel A.Y."/>
            <person name="Novikov A."/>
            <person name="Bonch-Osmolovskaya E.A."/>
            <person name="Slobodkina G.B."/>
        </authorList>
    </citation>
    <scope>NUCLEOTIDE SEQUENCE [LARGE SCALE GENOMIC DNA]</scope>
    <source>
        <strain evidence="1 2">SN118</strain>
    </source>
</reference>
<dbReference type="PANTHER" id="PTHR39431:SF1">
    <property type="entry name" value="FRPA_C-RELATED PROTEIN"/>
    <property type="match status" value="1"/>
</dbReference>
<dbReference type="Proteomes" id="UP000309561">
    <property type="component" value="Unassembled WGS sequence"/>
</dbReference>
<evidence type="ECO:0000313" key="2">
    <source>
        <dbReference type="Proteomes" id="UP000309561"/>
    </source>
</evidence>
<sequence>MKIEQSDVSLFSSYQKSHKIEESESLHIWNKEEDAPERLRGGDRLELSKNFKKMEQNAKLGISQEEYFEVSIDPKLMAILRVIEALTGKKINLSLYRHDNSSNRSEVADLHSKNSAKEGGAPQRVGWGVDYSYSRSEVRSEELKFSASGSVSTEDGREIDFKVAFSMNRTTATHESLSFKAGDALIDPLVLNFGGNTVTMSTVKHIFDLDLDGKDDEFSFVGEGSGFLALDKNGDCKVNDGSELFGPTLGNGFDELSAYDEDGNMWIDESDSIFEKLLIWTKDEDGNEELHSLKAKDVGALYLGSAMTTFDLADAQNEMVAKMRESSIFLKENGGAGLLQEVDLRV</sequence>
<evidence type="ECO:0008006" key="3">
    <source>
        <dbReference type="Google" id="ProtNLM"/>
    </source>
</evidence>
<keyword evidence="2" id="KW-1185">Reference proteome</keyword>